<evidence type="ECO:0000313" key="2">
    <source>
        <dbReference type="EMBL" id="EQB34427.1"/>
    </source>
</evidence>
<dbReference type="OrthoDB" id="9781701at2"/>
<dbReference type="PROSITE" id="PS50844">
    <property type="entry name" value="AFP_LIKE"/>
    <property type="match status" value="1"/>
</dbReference>
<dbReference type="eggNOG" id="COG2089">
    <property type="taxonomic scope" value="Bacteria"/>
</dbReference>
<dbReference type="PATRIC" id="fig|1172190.3.peg.2146"/>
<dbReference type="Pfam" id="PF03102">
    <property type="entry name" value="NeuB"/>
    <property type="match status" value="1"/>
</dbReference>
<evidence type="ECO:0000259" key="1">
    <source>
        <dbReference type="PROSITE" id="PS50844"/>
    </source>
</evidence>
<gene>
    <name evidence="2" type="ORF">M947_11130</name>
</gene>
<dbReference type="GO" id="GO:0016051">
    <property type="term" value="P:carbohydrate biosynthetic process"/>
    <property type="evidence" value="ECO:0007669"/>
    <property type="project" value="InterPro"/>
</dbReference>
<dbReference type="InterPro" id="IPR051690">
    <property type="entry name" value="PseI-like"/>
</dbReference>
<dbReference type="PANTHER" id="PTHR42966">
    <property type="entry name" value="N-ACETYLNEURAMINATE SYNTHASE"/>
    <property type="match status" value="1"/>
</dbReference>
<dbReference type="STRING" id="1172190.M947_11130"/>
<dbReference type="Gene3D" id="3.20.20.70">
    <property type="entry name" value="Aldolase class I"/>
    <property type="match status" value="1"/>
</dbReference>
<dbReference type="Gene3D" id="3.90.1210.10">
    <property type="entry name" value="Antifreeze-like/N-acetylneuraminic acid synthase C-terminal domain"/>
    <property type="match status" value="1"/>
</dbReference>
<proteinExistence type="predicted"/>
<dbReference type="InterPro" id="IPR006190">
    <property type="entry name" value="SAF_AFP_Neu5Ac"/>
</dbReference>
<organism evidence="2 3">
    <name type="scientific">Sulfurimonas hongkongensis</name>
    <dbReference type="NCBI Taxonomy" id="1172190"/>
    <lineage>
        <taxon>Bacteria</taxon>
        <taxon>Pseudomonadati</taxon>
        <taxon>Campylobacterota</taxon>
        <taxon>Epsilonproteobacteria</taxon>
        <taxon>Campylobacterales</taxon>
        <taxon>Sulfurimonadaceae</taxon>
        <taxon>Sulfurimonas</taxon>
    </lineage>
</organism>
<dbReference type="InterPro" id="IPR057736">
    <property type="entry name" value="SAF_PseI/NeuA/NeuB"/>
</dbReference>
<comment type="caution">
    <text evidence="2">The sequence shown here is derived from an EMBL/GenBank/DDBJ whole genome shotgun (WGS) entry which is preliminary data.</text>
</comment>
<dbReference type="AlphaFoldDB" id="T0JC53"/>
<protein>
    <recommendedName>
        <fullName evidence="1">AFP-like domain-containing protein</fullName>
    </recommendedName>
</protein>
<sequence>MNSNPKKNVYIIAEIGINFNGSLENALKMIDVAKQSGCNAAKFQMFSAKNLYPRSAGEMDWKDDKREYSYDIYEAVKSFELPISWIDDIIKYCNLKQIDFMASVFDIEGLNFLIEKGMKVIKLSSYTITHIPLIEVAAKTKLPIIMSTGGATIGEIEEAVNSVLKYHNDLTLLHCSIQYPTKLEDVNMGVMDTFAKVFPKIKRGYSDHTEEPSDAPVQCIYLGGTVVEKHITLDKEMQGPDHFFALEPHELKQMVQNIRKAEIDYASGDFSIDKKIYGSTEKICYKHEEYLRDFAYMTLFSKRDIEKGEVIKVEDISILRSGKKEKGLEPKYLKLFKENNVTASRDICFEDPINWNCIL</sequence>
<evidence type="ECO:0000313" key="3">
    <source>
        <dbReference type="Proteomes" id="UP000015520"/>
    </source>
</evidence>
<accession>T0JC53</accession>
<feature type="domain" description="AFP-like" evidence="1">
    <location>
        <begin position="298"/>
        <end position="359"/>
    </location>
</feature>
<dbReference type="InterPro" id="IPR013785">
    <property type="entry name" value="Aldolase_TIM"/>
</dbReference>
<dbReference type="EMBL" id="AUPZ01000019">
    <property type="protein sequence ID" value="EQB34427.1"/>
    <property type="molecule type" value="Genomic_DNA"/>
</dbReference>
<dbReference type="Proteomes" id="UP000015520">
    <property type="component" value="Unassembled WGS sequence"/>
</dbReference>
<dbReference type="InterPro" id="IPR036732">
    <property type="entry name" value="AFP_Neu5c_C_sf"/>
</dbReference>
<dbReference type="CDD" id="cd11615">
    <property type="entry name" value="SAF_NeuB_like"/>
    <property type="match status" value="1"/>
</dbReference>
<reference evidence="2 3" key="1">
    <citation type="submission" date="2013-07" db="EMBL/GenBank/DDBJ databases">
        <title>Sulfurimonas hongkongensis AST-10 Genome Sequencing.</title>
        <authorList>
            <person name="Cai L."/>
            <person name="Zhang T."/>
        </authorList>
    </citation>
    <scope>NUCLEOTIDE SEQUENCE [LARGE SCALE GENOMIC DNA]</scope>
    <source>
        <strain evidence="2 3">AST-10</strain>
    </source>
</reference>
<name>T0JC53_9BACT</name>
<keyword evidence="3" id="KW-1185">Reference proteome</keyword>
<dbReference type="SUPFAM" id="SSF51569">
    <property type="entry name" value="Aldolase"/>
    <property type="match status" value="1"/>
</dbReference>
<dbReference type="PANTHER" id="PTHR42966:SF1">
    <property type="entry name" value="SIALIC ACID SYNTHASE"/>
    <property type="match status" value="1"/>
</dbReference>
<dbReference type="GO" id="GO:0047444">
    <property type="term" value="F:N-acylneuraminate-9-phosphate synthase activity"/>
    <property type="evidence" value="ECO:0007669"/>
    <property type="project" value="TreeGrafter"/>
</dbReference>
<dbReference type="InterPro" id="IPR013132">
    <property type="entry name" value="PseI/NeuA/B-like_N"/>
</dbReference>
<dbReference type="RefSeq" id="WP_021288460.1">
    <property type="nucleotide sequence ID" value="NZ_AUPZ01000019.1"/>
</dbReference>
<dbReference type="SUPFAM" id="SSF51269">
    <property type="entry name" value="AFP III-like domain"/>
    <property type="match status" value="1"/>
</dbReference>